<reference evidence="2 3" key="1">
    <citation type="journal article" date="2009" name="PLoS ONE">
        <title>Methylobacterium genome sequences: a reference blueprint to investigate microbial metabolism of C1 compounds from natural and industrial sources.</title>
        <authorList>
            <person name="Vuilleumier S."/>
            <person name="Chistoserdova L."/>
            <person name="Lee M.-C."/>
            <person name="Bringel F."/>
            <person name="Lajus A."/>
            <person name="Zhou Y."/>
            <person name="Gourion B."/>
            <person name="Barbe V."/>
            <person name="Chang J."/>
            <person name="Cruveiller S."/>
            <person name="Dossat C."/>
            <person name="Gillett W."/>
            <person name="Gruffaz C."/>
            <person name="Haugen E."/>
            <person name="Hourcade E."/>
            <person name="Levy R."/>
            <person name="Mangenot S."/>
            <person name="Muller E."/>
            <person name="Nadalig T."/>
            <person name="Pagni M."/>
            <person name="Penny C."/>
            <person name="Peyraud R."/>
            <person name="Robinson D.G."/>
            <person name="Roche D."/>
            <person name="Rouy Z."/>
            <person name="Saenampechek C."/>
            <person name="Salvignol G."/>
            <person name="Vallenet D."/>
            <person name="Wu Z."/>
            <person name="Marx C.J."/>
            <person name="Vorholt J.A."/>
            <person name="Olson M.V."/>
            <person name="Kaul R."/>
            <person name="Weissenbach J."/>
            <person name="Medigue C."/>
            <person name="Lidstrom M.E."/>
        </authorList>
    </citation>
    <scope>NUCLEOTIDE SEQUENCE [LARGE SCALE GENOMIC DNA]</scope>
    <source>
        <strain evidence="3">ATCC 14718 / DSM 1338 / JCM 2805 / NCIMB 9133 / AM1</strain>
    </source>
</reference>
<dbReference type="Proteomes" id="UP000009081">
    <property type="component" value="Plasmid megaplasmid"/>
</dbReference>
<keyword evidence="3" id="KW-1185">Reference proteome</keyword>
<sequence length="437" mass="46625">MFLPSEGGMLNHESGQGVADSFPHGSATDRSGPLHDHGQRSAKAPPSAEDAAPARTFPKGYRTFTPEMVLETLREHGACTRIEMFEIVFGPDNLSACGNPSSYLHKAIAALQPGRITERGYRDGSKIYQLTDQDLPLPTGLFTAEIPRAAGAAEAEQGVEPSSSINLEPVGRAVEETDEVTAPDAVAEAAATPEPRICETIREEARRFVEISGRAFLSIPYRDTEEAEALVSGIFADPAAPLPEQALVVGWRADLAAMAFASAPERRALQFAGLDVAKAEASFGEIVSGHGLPIGEHATAMRIVIDALSGASSPSISGKAWIEDAFATLRMPLPAATVSSTRVSQVRATPPAVRRREPKEAFVPRDPSEALKALALRDYRADSPAGQIMVRYAPLVRALFDGGHTAREIAETFVDEGLQIPTEMAVALVERIRTAGK</sequence>
<dbReference type="HOGENOM" id="CLU_626723_0_0_5"/>
<dbReference type="KEGG" id="mea:Mex_2p1044"/>
<evidence type="ECO:0000313" key="2">
    <source>
        <dbReference type="EMBL" id="ACS43827.1"/>
    </source>
</evidence>
<accession>C5B5U5</accession>
<keyword evidence="2" id="KW-0614">Plasmid</keyword>
<gene>
    <name evidence="2" type="ordered locus">MexAM1_META2p1044</name>
</gene>
<dbReference type="AlphaFoldDB" id="C5B5U5"/>
<feature type="region of interest" description="Disordered" evidence="1">
    <location>
        <begin position="1"/>
        <end position="58"/>
    </location>
</feature>
<evidence type="ECO:0000256" key="1">
    <source>
        <dbReference type="SAM" id="MobiDB-lite"/>
    </source>
</evidence>
<geneLocation type="plasmid" evidence="2 3">
    <name>megaplasmid</name>
</geneLocation>
<proteinExistence type="predicted"/>
<protein>
    <submittedName>
        <fullName evidence="2">Uncharacterized protein</fullName>
    </submittedName>
</protein>
<evidence type="ECO:0000313" key="3">
    <source>
        <dbReference type="Proteomes" id="UP000009081"/>
    </source>
</evidence>
<name>C5B5U5_METEA</name>
<organism evidence="2 3">
    <name type="scientific">Methylorubrum extorquens (strain ATCC 14718 / DSM 1338 / JCM 2805 / NCIMB 9133 / AM1)</name>
    <name type="common">Methylobacterium extorquens</name>
    <dbReference type="NCBI Taxonomy" id="272630"/>
    <lineage>
        <taxon>Bacteria</taxon>
        <taxon>Pseudomonadati</taxon>
        <taxon>Pseudomonadota</taxon>
        <taxon>Alphaproteobacteria</taxon>
        <taxon>Hyphomicrobiales</taxon>
        <taxon>Methylobacteriaceae</taxon>
        <taxon>Methylorubrum</taxon>
    </lineage>
</organism>
<dbReference type="EMBL" id="CP001511">
    <property type="protein sequence ID" value="ACS43827.1"/>
    <property type="molecule type" value="Genomic_DNA"/>
</dbReference>